<proteinExistence type="inferred from homology"/>
<feature type="transmembrane region" description="Helical" evidence="9">
    <location>
        <begin position="205"/>
        <end position="226"/>
    </location>
</feature>
<keyword evidence="2 10" id="KW-0328">Glycosyltransferase</keyword>
<protein>
    <submittedName>
        <fullName evidence="10">Polyprenol phosphomannose-dependent alpha 1,6 mannosyltransferase MptB</fullName>
    </submittedName>
</protein>
<feature type="transmembrane region" description="Helical" evidence="9">
    <location>
        <begin position="38"/>
        <end position="58"/>
    </location>
</feature>
<feature type="transmembrane region" description="Helical" evidence="9">
    <location>
        <begin position="418"/>
        <end position="439"/>
    </location>
</feature>
<keyword evidence="5 9" id="KW-1133">Transmembrane helix</keyword>
<evidence type="ECO:0000256" key="1">
    <source>
        <dbReference type="ARBA" id="ARBA00004141"/>
    </source>
</evidence>
<organism evidence="10 11">
    <name type="scientific">Kocuria atrinae</name>
    <dbReference type="NCBI Taxonomy" id="592377"/>
    <lineage>
        <taxon>Bacteria</taxon>
        <taxon>Bacillati</taxon>
        <taxon>Actinomycetota</taxon>
        <taxon>Actinomycetes</taxon>
        <taxon>Micrococcales</taxon>
        <taxon>Micrococcaceae</taxon>
        <taxon>Kocuria</taxon>
    </lineage>
</organism>
<comment type="subcellular location">
    <subcellularLocation>
        <location evidence="1">Membrane</location>
        <topology evidence="1">Multi-pass membrane protein</topology>
    </subcellularLocation>
</comment>
<feature type="transmembrane region" description="Helical" evidence="9">
    <location>
        <begin position="319"/>
        <end position="344"/>
    </location>
</feature>
<feature type="region of interest" description="Disordered" evidence="8">
    <location>
        <begin position="1"/>
        <end position="21"/>
    </location>
</feature>
<evidence type="ECO:0000256" key="3">
    <source>
        <dbReference type="ARBA" id="ARBA00022679"/>
    </source>
</evidence>
<dbReference type="NCBIfam" id="NF038066">
    <property type="entry name" value="MptB"/>
    <property type="match status" value="1"/>
</dbReference>
<dbReference type="InterPro" id="IPR049829">
    <property type="entry name" value="MptA/B-like"/>
</dbReference>
<feature type="transmembrane region" description="Helical" evidence="9">
    <location>
        <begin position="246"/>
        <end position="269"/>
    </location>
</feature>
<evidence type="ECO:0000256" key="7">
    <source>
        <dbReference type="ARBA" id="ARBA00043987"/>
    </source>
</evidence>
<feature type="transmembrane region" description="Helical" evidence="9">
    <location>
        <begin position="356"/>
        <end position="375"/>
    </location>
</feature>
<feature type="transmembrane region" description="Helical" evidence="9">
    <location>
        <begin position="451"/>
        <end position="469"/>
    </location>
</feature>
<dbReference type="GO" id="GO:0016757">
    <property type="term" value="F:glycosyltransferase activity"/>
    <property type="evidence" value="ECO:0007669"/>
    <property type="project" value="UniProtKB-KW"/>
</dbReference>
<dbReference type="EMBL" id="BAAAQA010000015">
    <property type="protein sequence ID" value="GAA2115216.1"/>
    <property type="molecule type" value="Genomic_DNA"/>
</dbReference>
<name>A0ABN2XSX6_9MICC</name>
<feature type="transmembrane region" description="Helical" evidence="9">
    <location>
        <begin position="387"/>
        <end position="406"/>
    </location>
</feature>
<gene>
    <name evidence="10" type="primary">mptB_1</name>
    <name evidence="10" type="ORF">GCM10009824_13000</name>
</gene>
<sequence>MKSNPKAADRSNSDPHPGTVLATRQGSAYTSQSPLRTVIMGAIGSLMVMIGSLGVGWLASISPLRQNPLIIWMRYETGGVVLSILLLAVGSMILVREWLRLGQKLNKWGDGSGKWVLAAITAWSIPMVFTVPLFSRDVYSYIGQGRVMQSGLNPYEHGVSTIENFFQLGADQLWAESPPPYGPVFLWLEQLVVMVTNASPDASVMLFRAMCVVSVIACMWVIPRLARMHGVKPARALWLSVANPLFLTNFIAAVHNDAIMVALALFGIYAAAVQRNWKGGLLGATLVTLSIGIKPITLVFLPFIGLLWAGRSASWPRRFYIWALTLAYSLALLGLMGLINGFGFGWVAAMSTPGTVFIWYAPIGLIGFLAMIVGDSLASNGRVWMDVVHNIGTVLSALVVLALMFVGRDAKIFRRLAWAFAALVLLAPMIQAWYVVWLIPLFAITGIRSDWQLDTLFFLTAFFTIYAVADQLDVFPYLDLSLISARVISAIVALTFGVYLWLFDPATKRLFRSRYRADMHTTTR</sequence>
<feature type="transmembrane region" description="Helical" evidence="9">
    <location>
        <begin position="78"/>
        <end position="95"/>
    </location>
</feature>
<dbReference type="Proteomes" id="UP001500166">
    <property type="component" value="Unassembled WGS sequence"/>
</dbReference>
<evidence type="ECO:0000256" key="2">
    <source>
        <dbReference type="ARBA" id="ARBA00022676"/>
    </source>
</evidence>
<evidence type="ECO:0000256" key="4">
    <source>
        <dbReference type="ARBA" id="ARBA00022692"/>
    </source>
</evidence>
<accession>A0ABN2XSX6</accession>
<evidence type="ECO:0000256" key="8">
    <source>
        <dbReference type="SAM" id="MobiDB-lite"/>
    </source>
</evidence>
<feature type="transmembrane region" description="Helical" evidence="9">
    <location>
        <begin position="115"/>
        <end position="134"/>
    </location>
</feature>
<evidence type="ECO:0000256" key="5">
    <source>
        <dbReference type="ARBA" id="ARBA00022989"/>
    </source>
</evidence>
<keyword evidence="11" id="KW-1185">Reference proteome</keyword>
<reference evidence="10 11" key="1">
    <citation type="journal article" date="2019" name="Int. J. Syst. Evol. Microbiol.">
        <title>The Global Catalogue of Microorganisms (GCM) 10K type strain sequencing project: providing services to taxonomists for standard genome sequencing and annotation.</title>
        <authorList>
            <consortium name="The Broad Institute Genomics Platform"/>
            <consortium name="The Broad Institute Genome Sequencing Center for Infectious Disease"/>
            <person name="Wu L."/>
            <person name="Ma J."/>
        </authorList>
    </citation>
    <scope>NUCLEOTIDE SEQUENCE [LARGE SCALE GENOMIC DNA]</scope>
    <source>
        <strain evidence="10 11">JCM 15914</strain>
    </source>
</reference>
<evidence type="ECO:0000313" key="11">
    <source>
        <dbReference type="Proteomes" id="UP001500166"/>
    </source>
</evidence>
<comment type="caution">
    <text evidence="10">The sequence shown here is derived from an EMBL/GenBank/DDBJ whole genome shotgun (WGS) entry which is preliminary data.</text>
</comment>
<evidence type="ECO:0000256" key="6">
    <source>
        <dbReference type="ARBA" id="ARBA00023136"/>
    </source>
</evidence>
<keyword evidence="3" id="KW-0808">Transferase</keyword>
<keyword evidence="4 9" id="KW-0812">Transmembrane</keyword>
<feature type="transmembrane region" description="Helical" evidence="9">
    <location>
        <begin position="281"/>
        <end position="307"/>
    </location>
</feature>
<feature type="transmembrane region" description="Helical" evidence="9">
    <location>
        <begin position="481"/>
        <end position="502"/>
    </location>
</feature>
<comment type="similarity">
    <text evidence="7">Belongs to the MptA/B family.</text>
</comment>
<evidence type="ECO:0000313" key="10">
    <source>
        <dbReference type="EMBL" id="GAA2115216.1"/>
    </source>
</evidence>
<evidence type="ECO:0000256" key="9">
    <source>
        <dbReference type="SAM" id="Phobius"/>
    </source>
</evidence>
<dbReference type="Pfam" id="PF26314">
    <property type="entry name" value="MptA_B_family"/>
    <property type="match status" value="1"/>
</dbReference>
<keyword evidence="6 9" id="KW-0472">Membrane</keyword>